<protein>
    <submittedName>
        <fullName evidence="1">Uncharacterized protein</fullName>
    </submittedName>
</protein>
<dbReference type="AlphaFoldDB" id="A0A2S8GP61"/>
<gene>
    <name evidence="1" type="ORF">C5Y93_12785</name>
</gene>
<evidence type="ECO:0000313" key="2">
    <source>
        <dbReference type="Proteomes" id="UP000237819"/>
    </source>
</evidence>
<dbReference type="EMBL" id="PUHZ01000013">
    <property type="protein sequence ID" value="PQO45794.1"/>
    <property type="molecule type" value="Genomic_DNA"/>
</dbReference>
<reference evidence="1 2" key="1">
    <citation type="submission" date="2018-02" db="EMBL/GenBank/DDBJ databases">
        <title>Comparative genomes isolates from brazilian mangrove.</title>
        <authorList>
            <person name="Araujo J.E."/>
            <person name="Taketani R.G."/>
            <person name="Silva M.C.P."/>
            <person name="Loureco M.V."/>
            <person name="Andreote F.D."/>
        </authorList>
    </citation>
    <scope>NUCLEOTIDE SEQUENCE [LARGE SCALE GENOMIC DNA]</scope>
    <source>
        <strain evidence="1 2">Nap-Phe MGV</strain>
    </source>
</reference>
<organism evidence="1 2">
    <name type="scientific">Blastopirellula marina</name>
    <dbReference type="NCBI Taxonomy" id="124"/>
    <lineage>
        <taxon>Bacteria</taxon>
        <taxon>Pseudomonadati</taxon>
        <taxon>Planctomycetota</taxon>
        <taxon>Planctomycetia</taxon>
        <taxon>Pirellulales</taxon>
        <taxon>Pirellulaceae</taxon>
        <taxon>Blastopirellula</taxon>
    </lineage>
</organism>
<dbReference type="OrthoDB" id="262678at2"/>
<name>A0A2S8GP61_9BACT</name>
<proteinExistence type="predicted"/>
<dbReference type="Proteomes" id="UP000237819">
    <property type="component" value="Unassembled WGS sequence"/>
</dbReference>
<sequence>MQLSGEQIERIVQLVVRQVRALEASSAEVAKPAKSVKISTDGSEVALADRVVTMETLEGKIGGAKALVVTPSAIVTPAARDALKDRGVRLLRDSEAAKRAKKPVEVLAFAASGVTAWRERGPVGVFIDLTSTVKQAALAAKQDKIVILLTESPEAACCAANRDGEIRAASVDSIAAVNRVLPQTAANVIAVDPSKIARDQIAEFIETIHSHQTVAPPTALVRK</sequence>
<dbReference type="RefSeq" id="WP_105335818.1">
    <property type="nucleotide sequence ID" value="NZ_PUHZ01000013.1"/>
</dbReference>
<evidence type="ECO:0000313" key="1">
    <source>
        <dbReference type="EMBL" id="PQO45794.1"/>
    </source>
</evidence>
<accession>A0A2S8GP61</accession>
<comment type="caution">
    <text evidence="1">The sequence shown here is derived from an EMBL/GenBank/DDBJ whole genome shotgun (WGS) entry which is preliminary data.</text>
</comment>